<accession>A0A2X2U727</accession>
<keyword evidence="2" id="KW-1185">Reference proteome</keyword>
<reference evidence="1 2" key="1">
    <citation type="submission" date="2018-06" db="EMBL/GenBank/DDBJ databases">
        <authorList>
            <consortium name="Pathogen Informatics"/>
            <person name="Doyle S."/>
        </authorList>
    </citation>
    <scope>NUCLEOTIDE SEQUENCE [LARGE SCALE GENOMIC DNA]</scope>
    <source>
        <strain evidence="1 2">NCTC11224</strain>
    </source>
</reference>
<dbReference type="Proteomes" id="UP000251853">
    <property type="component" value="Unassembled WGS sequence"/>
</dbReference>
<gene>
    <name evidence="1" type="ORF">NCTC11224_01501</name>
</gene>
<dbReference type="EMBL" id="UAVW01000003">
    <property type="protein sequence ID" value="SQB10187.1"/>
    <property type="molecule type" value="Genomic_DNA"/>
</dbReference>
<evidence type="ECO:0000313" key="2">
    <source>
        <dbReference type="Proteomes" id="UP000251853"/>
    </source>
</evidence>
<evidence type="ECO:0000313" key="1">
    <source>
        <dbReference type="EMBL" id="SQB10187.1"/>
    </source>
</evidence>
<dbReference type="RefSeq" id="WP_225537442.1">
    <property type="nucleotide sequence ID" value="NZ_JAIWZC010000001.1"/>
</dbReference>
<organism evidence="1 2">
    <name type="scientific">Enterocloster clostridioformis</name>
    <dbReference type="NCBI Taxonomy" id="1531"/>
    <lineage>
        <taxon>Bacteria</taxon>
        <taxon>Bacillati</taxon>
        <taxon>Bacillota</taxon>
        <taxon>Clostridia</taxon>
        <taxon>Lachnospirales</taxon>
        <taxon>Lachnospiraceae</taxon>
        <taxon>Enterocloster</taxon>
    </lineage>
</organism>
<protein>
    <submittedName>
        <fullName evidence="1">Uncharacterized protein</fullName>
    </submittedName>
</protein>
<dbReference type="AlphaFoldDB" id="A0A2X2U727"/>
<name>A0A2X2U727_9FIRM</name>
<proteinExistence type="predicted"/>
<sequence length="373" mass="43070">MADKDTFPKQDTLGRYMLELAAVCGEFPSGLPARIPGSTSYKEAVVTSLKKKGLLRTFYKDKLRGFRLGRRAKDILLAEQPERFSFYLIGNAETNRIRSEITRRLRLHRTAETYVTMLNAGVAVFRDKKPPVFSPEGSPVPLLDASAFYGSREVKEMGIEMVKIKSSRMIGVLLAPSGIFLTYNSGPYMAKWDYRAELRAQALLRIVLCHQRLPAQYASFNIYGLLFGDTLEHFYQILSEGDSKTRCFFLLDGNYEHFYYLTNNHYGEILLRLLCNPEKREELDHMLMQGFSTKNPGLPIEHDALDQTGTPVLFGYLPDIPRINRFHTALQLQERTGILICFDFQKEVFHRFCGRWVEFSTISFEKFERRFFP</sequence>